<dbReference type="SMART" id="SM00448">
    <property type="entry name" value="REC"/>
    <property type="match status" value="1"/>
</dbReference>
<feature type="domain" description="Sigma-54 factor interaction" evidence="8">
    <location>
        <begin position="143"/>
        <end position="372"/>
    </location>
</feature>
<protein>
    <submittedName>
        <fullName evidence="10">Response regulator of zinc sigma-54-dependent two-component system</fullName>
    </submittedName>
</protein>
<gene>
    <name evidence="10" type="ORF">AVDCRST_MAG68-5738</name>
</gene>
<dbReference type="InterPro" id="IPR011006">
    <property type="entry name" value="CheY-like_superfamily"/>
</dbReference>
<dbReference type="SUPFAM" id="SSF52172">
    <property type="entry name" value="CheY-like"/>
    <property type="match status" value="1"/>
</dbReference>
<keyword evidence="1" id="KW-0547">Nucleotide-binding</keyword>
<dbReference type="SUPFAM" id="SSF52540">
    <property type="entry name" value="P-loop containing nucleoside triphosphate hydrolases"/>
    <property type="match status" value="1"/>
</dbReference>
<keyword evidence="4" id="KW-0238">DNA-binding</keyword>
<evidence type="ECO:0000256" key="7">
    <source>
        <dbReference type="PROSITE-ProRule" id="PRU00169"/>
    </source>
</evidence>
<dbReference type="CDD" id="cd00009">
    <property type="entry name" value="AAA"/>
    <property type="match status" value="1"/>
</dbReference>
<dbReference type="InterPro" id="IPR025662">
    <property type="entry name" value="Sigma_54_int_dom_ATP-bd_1"/>
</dbReference>
<dbReference type="GO" id="GO:0000160">
    <property type="term" value="P:phosphorelay signal transduction system"/>
    <property type="evidence" value="ECO:0007669"/>
    <property type="project" value="InterPro"/>
</dbReference>
<dbReference type="InterPro" id="IPR003593">
    <property type="entry name" value="AAA+_ATPase"/>
</dbReference>
<dbReference type="PROSITE" id="PS50045">
    <property type="entry name" value="SIGMA54_INTERACT_4"/>
    <property type="match status" value="1"/>
</dbReference>
<dbReference type="GO" id="GO:0006355">
    <property type="term" value="P:regulation of DNA-templated transcription"/>
    <property type="evidence" value="ECO:0007669"/>
    <property type="project" value="InterPro"/>
</dbReference>
<dbReference type="InterPro" id="IPR025944">
    <property type="entry name" value="Sigma_54_int_dom_CS"/>
</dbReference>
<dbReference type="PROSITE" id="PS50110">
    <property type="entry name" value="RESPONSE_REGULATORY"/>
    <property type="match status" value="1"/>
</dbReference>
<dbReference type="AlphaFoldDB" id="A0A6J4MXZ6"/>
<evidence type="ECO:0000313" key="10">
    <source>
        <dbReference type="EMBL" id="CAA9370789.1"/>
    </source>
</evidence>
<keyword evidence="7" id="KW-0597">Phosphoprotein</keyword>
<dbReference type="Gene3D" id="3.40.50.300">
    <property type="entry name" value="P-loop containing nucleotide triphosphate hydrolases"/>
    <property type="match status" value="1"/>
</dbReference>
<evidence type="ECO:0000256" key="3">
    <source>
        <dbReference type="ARBA" id="ARBA00023015"/>
    </source>
</evidence>
<dbReference type="InterPro" id="IPR002078">
    <property type="entry name" value="Sigma_54_int"/>
</dbReference>
<dbReference type="FunFam" id="1.10.8.60:FF:000014">
    <property type="entry name" value="DNA-binding transcriptional regulator NtrC"/>
    <property type="match status" value="1"/>
</dbReference>
<dbReference type="PROSITE" id="PS00688">
    <property type="entry name" value="SIGMA54_INTERACT_3"/>
    <property type="match status" value="1"/>
</dbReference>
<dbReference type="Gene3D" id="3.40.50.2300">
    <property type="match status" value="1"/>
</dbReference>
<dbReference type="Pfam" id="PF00158">
    <property type="entry name" value="Sigma54_activat"/>
    <property type="match status" value="1"/>
</dbReference>
<dbReference type="PROSITE" id="PS00676">
    <property type="entry name" value="SIGMA54_INTERACT_2"/>
    <property type="match status" value="1"/>
</dbReference>
<dbReference type="SMART" id="SM00382">
    <property type="entry name" value="AAA"/>
    <property type="match status" value="1"/>
</dbReference>
<dbReference type="InterPro" id="IPR058031">
    <property type="entry name" value="AAA_lid_NorR"/>
</dbReference>
<feature type="domain" description="Response regulatory" evidence="9">
    <location>
        <begin position="4"/>
        <end position="118"/>
    </location>
</feature>
<evidence type="ECO:0000256" key="6">
    <source>
        <dbReference type="ARBA" id="ARBA00023163"/>
    </source>
</evidence>
<sequence length="453" mass="50211">MLQKILVADDERHIVEGLQMLLADDGYEVDTATDGKTAWEMVRTGGYGVVLADLRMPELDGLALFAKMRDASVASEMIIITGSASVDSAVAAMREGAYDYLEKPLNVARLKALLPKALEAYRVKQANRTLEEKLKNLTRFGDLIGQSEEMQSVYGTIEAAAPSTASMFIVGESGTGKELVARAIHDKSNRAKGPFIAINCAAFPREILENELFGHEKGAFTGAINEKQGCFELADGGTLFLDEVAEMEPDIQVKFLRALEQRSFRRLGGKKEVHVDIRVVAATNKNIQRAIDEGKLRDDLYHRLAVIPLVLPPLRERRGDVRILAEAFLRRFAEENGKPLKGFAPETLEFVNSYRWPGNVRELKNAVERAVILARGDMVTLADMRAHELLVTEDREVRIPVGTKLEHAERTLMLKTFSFVEGNHQRAALMLGIDEDELRNRLNQAVAGEAVAA</sequence>
<dbReference type="InterPro" id="IPR009057">
    <property type="entry name" value="Homeodomain-like_sf"/>
</dbReference>
<dbReference type="Gene3D" id="1.10.8.60">
    <property type="match status" value="1"/>
</dbReference>
<dbReference type="InterPro" id="IPR001789">
    <property type="entry name" value="Sig_transdc_resp-reg_receiver"/>
</dbReference>
<dbReference type="Pfam" id="PF25601">
    <property type="entry name" value="AAA_lid_14"/>
    <property type="match status" value="1"/>
</dbReference>
<proteinExistence type="predicted"/>
<keyword evidence="2" id="KW-0067">ATP-binding</keyword>
<evidence type="ECO:0000256" key="5">
    <source>
        <dbReference type="ARBA" id="ARBA00023159"/>
    </source>
</evidence>
<dbReference type="Pfam" id="PF00072">
    <property type="entry name" value="Response_reg"/>
    <property type="match status" value="1"/>
</dbReference>
<dbReference type="FunFam" id="3.40.50.300:FF:000006">
    <property type="entry name" value="DNA-binding transcriptional regulator NtrC"/>
    <property type="match status" value="1"/>
</dbReference>
<dbReference type="InterPro" id="IPR027417">
    <property type="entry name" value="P-loop_NTPase"/>
</dbReference>
<evidence type="ECO:0000259" key="9">
    <source>
        <dbReference type="PROSITE" id="PS50110"/>
    </source>
</evidence>
<dbReference type="EMBL" id="CADCTW010000243">
    <property type="protein sequence ID" value="CAA9370789.1"/>
    <property type="molecule type" value="Genomic_DNA"/>
</dbReference>
<keyword evidence="6" id="KW-0804">Transcription</keyword>
<organism evidence="10">
    <name type="scientific">uncultured Gemmatimonadota bacterium</name>
    <dbReference type="NCBI Taxonomy" id="203437"/>
    <lineage>
        <taxon>Bacteria</taxon>
        <taxon>Pseudomonadati</taxon>
        <taxon>Gemmatimonadota</taxon>
        <taxon>environmental samples</taxon>
    </lineage>
</organism>
<accession>A0A6J4MXZ6</accession>
<dbReference type="GO" id="GO:0005524">
    <property type="term" value="F:ATP binding"/>
    <property type="evidence" value="ECO:0007669"/>
    <property type="project" value="UniProtKB-KW"/>
</dbReference>
<dbReference type="PANTHER" id="PTHR32071">
    <property type="entry name" value="TRANSCRIPTIONAL REGULATORY PROTEIN"/>
    <property type="match status" value="1"/>
</dbReference>
<dbReference type="GO" id="GO:0003677">
    <property type="term" value="F:DNA binding"/>
    <property type="evidence" value="ECO:0007669"/>
    <property type="project" value="UniProtKB-KW"/>
</dbReference>
<reference evidence="10" key="1">
    <citation type="submission" date="2020-02" db="EMBL/GenBank/DDBJ databases">
        <authorList>
            <person name="Meier V. D."/>
        </authorList>
    </citation>
    <scope>NUCLEOTIDE SEQUENCE</scope>
    <source>
        <strain evidence="10">AVDCRST_MAG68</strain>
    </source>
</reference>
<evidence type="ECO:0000256" key="4">
    <source>
        <dbReference type="ARBA" id="ARBA00023125"/>
    </source>
</evidence>
<dbReference type="InterPro" id="IPR025943">
    <property type="entry name" value="Sigma_54_int_dom_ATP-bd_2"/>
</dbReference>
<evidence type="ECO:0000256" key="2">
    <source>
        <dbReference type="ARBA" id="ARBA00022840"/>
    </source>
</evidence>
<keyword evidence="5" id="KW-0010">Activator</keyword>
<keyword evidence="3" id="KW-0805">Transcription regulation</keyword>
<feature type="modified residue" description="4-aspartylphosphate" evidence="7">
    <location>
        <position position="53"/>
    </location>
</feature>
<name>A0A6J4MXZ6_9BACT</name>
<dbReference type="PROSITE" id="PS00675">
    <property type="entry name" value="SIGMA54_INTERACT_1"/>
    <property type="match status" value="1"/>
</dbReference>
<evidence type="ECO:0000256" key="1">
    <source>
        <dbReference type="ARBA" id="ARBA00022741"/>
    </source>
</evidence>
<dbReference type="SUPFAM" id="SSF46689">
    <property type="entry name" value="Homeodomain-like"/>
    <property type="match status" value="1"/>
</dbReference>
<evidence type="ECO:0000259" key="8">
    <source>
        <dbReference type="PROSITE" id="PS50045"/>
    </source>
</evidence>